<keyword evidence="2" id="KW-0539">Nucleus</keyword>
<dbReference type="SUPFAM" id="SSF54160">
    <property type="entry name" value="Chromo domain-like"/>
    <property type="match status" value="1"/>
</dbReference>
<evidence type="ECO:0000259" key="3">
    <source>
        <dbReference type="PROSITE" id="PS50013"/>
    </source>
</evidence>
<gene>
    <name evidence="4" type="ORF">HNAJ_LOCUS13501</name>
</gene>
<dbReference type="PRINTS" id="PR00504">
    <property type="entry name" value="CHROMODOMAIN"/>
</dbReference>
<dbReference type="WBParaSite" id="HNAJ_0001352701-mRNA-1">
    <property type="protein sequence ID" value="HNAJ_0001352701-mRNA-1"/>
    <property type="gene ID" value="HNAJ_0001352701"/>
</dbReference>
<dbReference type="PROSITE" id="PS00598">
    <property type="entry name" value="CHROMO_1"/>
    <property type="match status" value="1"/>
</dbReference>
<dbReference type="OrthoDB" id="433924at2759"/>
<reference evidence="6" key="1">
    <citation type="submission" date="2017-02" db="UniProtKB">
        <authorList>
            <consortium name="WormBaseParasite"/>
        </authorList>
    </citation>
    <scope>IDENTIFICATION</scope>
</reference>
<accession>A0A0R3U078</accession>
<feature type="domain" description="Chromo" evidence="3">
    <location>
        <begin position="7"/>
        <end position="65"/>
    </location>
</feature>
<proteinExistence type="predicted"/>
<keyword evidence="5" id="KW-1185">Reference proteome</keyword>
<dbReference type="InterPro" id="IPR016197">
    <property type="entry name" value="Chromo-like_dom_sf"/>
</dbReference>
<dbReference type="STRING" id="102285.A0A0R3U078"/>
<dbReference type="CDD" id="cd00024">
    <property type="entry name" value="CD_CSD"/>
    <property type="match status" value="1"/>
</dbReference>
<evidence type="ECO:0000313" key="5">
    <source>
        <dbReference type="Proteomes" id="UP000278807"/>
    </source>
</evidence>
<dbReference type="PROSITE" id="PS50013">
    <property type="entry name" value="CHROMO_2"/>
    <property type="match status" value="1"/>
</dbReference>
<sequence>MVNSNEYEVEKVVGMRIIDGVWEYEIKWKGYPHSYNTWETDSNCNCQEAIMSFIEAMPKLPANNQLPKKYSTHPLSGSQVAIL</sequence>
<dbReference type="InterPro" id="IPR023779">
    <property type="entry name" value="Chromodomain_CS"/>
</dbReference>
<dbReference type="SMART" id="SM00298">
    <property type="entry name" value="CHROMO"/>
    <property type="match status" value="1"/>
</dbReference>
<organism evidence="6">
    <name type="scientific">Rodentolepis nana</name>
    <name type="common">Dwarf tapeworm</name>
    <name type="synonym">Hymenolepis nana</name>
    <dbReference type="NCBI Taxonomy" id="102285"/>
    <lineage>
        <taxon>Eukaryota</taxon>
        <taxon>Metazoa</taxon>
        <taxon>Spiralia</taxon>
        <taxon>Lophotrochozoa</taxon>
        <taxon>Platyhelminthes</taxon>
        <taxon>Cestoda</taxon>
        <taxon>Eucestoda</taxon>
        <taxon>Cyclophyllidea</taxon>
        <taxon>Hymenolepididae</taxon>
        <taxon>Rodentolepis</taxon>
    </lineage>
</organism>
<comment type="subcellular location">
    <subcellularLocation>
        <location evidence="1">Nucleus</location>
    </subcellularLocation>
</comment>
<dbReference type="InterPro" id="IPR000953">
    <property type="entry name" value="Chromo/chromo_shadow_dom"/>
</dbReference>
<dbReference type="Gene3D" id="2.40.50.40">
    <property type="match status" value="1"/>
</dbReference>
<dbReference type="AlphaFoldDB" id="A0A0R3U078"/>
<dbReference type="InterPro" id="IPR017984">
    <property type="entry name" value="Chromo_dom_subgr"/>
</dbReference>
<protein>
    <submittedName>
        <fullName evidence="6">Chromo domain-containing protein</fullName>
    </submittedName>
</protein>
<evidence type="ECO:0000313" key="4">
    <source>
        <dbReference type="EMBL" id="VDO16121.1"/>
    </source>
</evidence>
<dbReference type="InterPro" id="IPR051219">
    <property type="entry name" value="Heterochromatin_chromo-domain"/>
</dbReference>
<dbReference type="Proteomes" id="UP000278807">
    <property type="component" value="Unassembled WGS sequence"/>
</dbReference>
<dbReference type="GO" id="GO:0005634">
    <property type="term" value="C:nucleus"/>
    <property type="evidence" value="ECO:0007669"/>
    <property type="project" value="UniProtKB-SubCell"/>
</dbReference>
<evidence type="ECO:0000256" key="2">
    <source>
        <dbReference type="ARBA" id="ARBA00023242"/>
    </source>
</evidence>
<dbReference type="PANTHER" id="PTHR22812">
    <property type="entry name" value="CHROMOBOX PROTEIN"/>
    <property type="match status" value="1"/>
</dbReference>
<dbReference type="EMBL" id="UZAE01015535">
    <property type="protein sequence ID" value="VDO16121.1"/>
    <property type="molecule type" value="Genomic_DNA"/>
</dbReference>
<dbReference type="Pfam" id="PF00385">
    <property type="entry name" value="Chromo"/>
    <property type="match status" value="1"/>
</dbReference>
<evidence type="ECO:0000313" key="6">
    <source>
        <dbReference type="WBParaSite" id="HNAJ_0001352701-mRNA-1"/>
    </source>
</evidence>
<reference evidence="4 5" key="2">
    <citation type="submission" date="2018-11" db="EMBL/GenBank/DDBJ databases">
        <authorList>
            <consortium name="Pathogen Informatics"/>
        </authorList>
    </citation>
    <scope>NUCLEOTIDE SEQUENCE [LARGE SCALE GENOMIC DNA]</scope>
</reference>
<evidence type="ECO:0000256" key="1">
    <source>
        <dbReference type="ARBA" id="ARBA00004123"/>
    </source>
</evidence>
<dbReference type="InterPro" id="IPR023780">
    <property type="entry name" value="Chromo_domain"/>
</dbReference>
<name>A0A0R3U078_RODNA</name>